<evidence type="ECO:0000313" key="15">
    <source>
        <dbReference type="Proteomes" id="UP000186698"/>
    </source>
</evidence>
<dbReference type="Proteomes" id="UP000186698">
    <property type="component" value="Chromosome 7L"/>
</dbReference>
<accession>A0A8J1L8E8</accession>
<feature type="region of interest" description="Disordered" evidence="12">
    <location>
        <begin position="563"/>
        <end position="598"/>
    </location>
</feature>
<dbReference type="SUPFAM" id="SSF50729">
    <property type="entry name" value="PH domain-like"/>
    <property type="match status" value="1"/>
</dbReference>
<dbReference type="CDD" id="cd17680">
    <property type="entry name" value="RUN_PLEKHM2"/>
    <property type="match status" value="1"/>
</dbReference>
<dbReference type="PANTHER" id="PTHR46556">
    <property type="entry name" value="PLECKSTRIN HOMOLOGY DOMAIN-CONTAINING FAMILY M MEMBER 2"/>
    <property type="match status" value="1"/>
</dbReference>
<sequence length="1040" mass="116690">MDPREVKDRILENISLSVKKLQSYFAACEDETPAIRNHDRVLQRLCEHLDHALLYGLQDIASGYWVLVVHFTRREAVKQIEDQQHVATLLGRSRAWLYLALNENSLESYLRLFQENQSLLQKYYYKNALVCSHDHLTLFLTLVSGLEFIRFELEMDVPYLDLAPYMPEYYKPQHLLDFEDRLRHSVHGSDSLSLNSFNSINSTNLEWDDSAIAPSSEDYDFGDVYPAVPSVPSADWEDGEVHDGTSFPRPAALLHNGYKPHGKTPKERYNPFTQDLSSSDVTSGPGTTADTPDTSEPNTQDSELDVTSLDTTLSYNQAARMVEPHSDSTDISTQDIADGLSTSESTPIHSASHRVDSTSSYTQYPDNSSELEVIRLVKKKRTGKRRRGRSEDGTQHPHPGTLEPHDPVPEQENVSASCHGATEEKPSDLLETDIRLPKMQDTSMEQVGQPLSELIDKLNGQLDHQAWNVHPEPTDQSFRTCSPGETSGDLQGQNIGQGIQDPMDFYYFTPESPNAAATGGGHNDSPGQGQSAHVPSGSEDVGQMEGRGEVETKGALEAHIEETLLTAPNRGKKSPALSIAEDSGVDEGQGSPSESPHPCEFRVDNNLLLLLMIHVYRENEEQLFKMFRMSTGHMEGDVQLLYVLLTDCYIYLLRKGAADKPYMVEEAVSYNELDYISVGIDQQAVTLVCTNRRRQFMVDTADVTLTDVFLAALNSAMINGCREPPYPGVLTDATMEKLALAKFLSQEFKREACFILVQTSEVVTLYYGLVHWEDPLDDAAGPSSSHYTSRDQTVSKEGVLHYKANTSYLGRETWKSCYVVLSNGILYQYPDRTDVIPMLSINMGGEQCGGCRRSNTTDRPHSFQVILTDRPSLELSADKEEDMADWMLHLCQAVSKGVIPQGGVPSQCLPCCLVLTQDKVIMCHQDCQTSFFRALGEAELLDISALSTEREKEYCVLEFTQDRSRFLPPWVLYFSCRQELERFGSVLRGAWKSMYQVELPHKPMQDNTLKKCEDALSLIHSAWQRSDSLCRGRSARDPWC</sequence>
<evidence type="ECO:0000256" key="12">
    <source>
        <dbReference type="SAM" id="MobiDB-lite"/>
    </source>
</evidence>
<feature type="domain" description="RUN" evidence="14">
    <location>
        <begin position="36"/>
        <end position="158"/>
    </location>
</feature>
<dbReference type="InterPro" id="IPR053015">
    <property type="entry name" value="PH_domain-containing_M2"/>
</dbReference>
<comment type="subunit">
    <text evidence="10">Interacts with KLC2 (via TPR repeats). Interacts with KIF5B. Interacts with BORCS5. Interacts (via RUN domain) with ARL8B (GTP-bound form); PLEKHM1 and PLEKHM2 compete for interaction with ARL8B. Interacts with ARL8A.</text>
</comment>
<dbReference type="InterPro" id="IPR001849">
    <property type="entry name" value="PH_domain"/>
</dbReference>
<feature type="domain" description="PH" evidence="13">
    <location>
        <begin position="793"/>
        <end position="895"/>
    </location>
</feature>
<evidence type="ECO:0000256" key="6">
    <source>
        <dbReference type="ARBA" id="ARBA00023228"/>
    </source>
</evidence>
<organism evidence="15 16">
    <name type="scientific">Xenopus laevis</name>
    <name type="common">African clawed frog</name>
    <dbReference type="NCBI Taxonomy" id="8355"/>
    <lineage>
        <taxon>Eukaryota</taxon>
        <taxon>Metazoa</taxon>
        <taxon>Chordata</taxon>
        <taxon>Craniata</taxon>
        <taxon>Vertebrata</taxon>
        <taxon>Euteleostomi</taxon>
        <taxon>Amphibia</taxon>
        <taxon>Batrachia</taxon>
        <taxon>Anura</taxon>
        <taxon>Pipoidea</taxon>
        <taxon>Pipidae</taxon>
        <taxon>Xenopodinae</taxon>
        <taxon>Xenopus</taxon>
        <taxon>Xenopus</taxon>
    </lineage>
</organism>
<comment type="function">
    <text evidence="9">Plays a role in lysosomes movement and localization at the cell periphery acting as an effector of ARL8B. Required for ARL8B to exert its effects on lysosome location, recruits kinesin-1 to lysosomes and hence direct their movement toward microtubule plus ends. Binding to ARL8B provides a link from lysosomal membranes to plus-end-directed motility. Critical factor involved in NK cell-mediated cytotoxicity. Drives the polarization of cytolytic granules and microtubule-organizing centers (MTOCs) toward the immune synapse between effector NK lymphocytes and target cells. Required for maintenance of the Golgi apparatus organization. May play a role in membrane tubulation.</text>
</comment>
<feature type="compositionally biased region" description="Polar residues" evidence="12">
    <location>
        <begin position="357"/>
        <end position="370"/>
    </location>
</feature>
<protein>
    <recommendedName>
        <fullName evidence="11">Pleckstrin homology domain-containing family M member 2</fullName>
    </recommendedName>
</protein>
<dbReference type="Pfam" id="PF00169">
    <property type="entry name" value="PH"/>
    <property type="match status" value="1"/>
</dbReference>
<dbReference type="FunFam" id="1.20.58.900:FF:000004">
    <property type="entry name" value="pleckstrin homology domain-containing family M member 2 isoform X2"/>
    <property type="match status" value="1"/>
</dbReference>
<evidence type="ECO:0000256" key="5">
    <source>
        <dbReference type="ARBA" id="ARBA00023136"/>
    </source>
</evidence>
<keyword evidence="2" id="KW-0963">Cytoplasm</keyword>
<reference evidence="16" key="1">
    <citation type="submission" date="2025-08" db="UniProtKB">
        <authorList>
            <consortium name="RefSeq"/>
        </authorList>
    </citation>
    <scope>IDENTIFICATION</scope>
    <source>
        <strain evidence="16">J_2021</strain>
        <tissue evidence="16">Erythrocytes</tissue>
    </source>
</reference>
<dbReference type="Gene3D" id="2.30.29.30">
    <property type="entry name" value="Pleckstrin-homology domain (PH domain)/Phosphotyrosine-binding domain (PTB)"/>
    <property type="match status" value="1"/>
</dbReference>
<dbReference type="PROSITE" id="PS50826">
    <property type="entry name" value="RUN"/>
    <property type="match status" value="1"/>
</dbReference>
<dbReference type="PROSITE" id="PS50003">
    <property type="entry name" value="PH_DOMAIN"/>
    <property type="match status" value="1"/>
</dbReference>
<dbReference type="PANTHER" id="PTHR46556:SF1">
    <property type="entry name" value="PLECKSTRIN HOMOLOGY DOMAIN-CONTAINING FAMILY M MEMBER 2"/>
    <property type="match status" value="1"/>
</dbReference>
<keyword evidence="6" id="KW-0458">Lysosome</keyword>
<evidence type="ECO:0000256" key="1">
    <source>
        <dbReference type="ARBA" id="ARBA00004496"/>
    </source>
</evidence>
<feature type="region of interest" description="Disordered" evidence="12">
    <location>
        <begin position="321"/>
        <end position="427"/>
    </location>
</feature>
<keyword evidence="5" id="KW-0472">Membrane</keyword>
<evidence type="ECO:0000256" key="3">
    <source>
        <dbReference type="ARBA" id="ARBA00022553"/>
    </source>
</evidence>
<feature type="compositionally biased region" description="Polar residues" evidence="12">
    <location>
        <begin position="329"/>
        <end position="349"/>
    </location>
</feature>
<dbReference type="GO" id="GO:0032880">
    <property type="term" value="P:regulation of protein localization"/>
    <property type="evidence" value="ECO:0000318"/>
    <property type="project" value="GO_Central"/>
</dbReference>
<feature type="compositionally biased region" description="Basic residues" evidence="12">
    <location>
        <begin position="376"/>
        <end position="388"/>
    </location>
</feature>
<evidence type="ECO:0000256" key="9">
    <source>
        <dbReference type="ARBA" id="ARBA00056822"/>
    </source>
</evidence>
<comment type="subcellular location">
    <subcellularLocation>
        <location evidence="1">Cytoplasm</location>
    </subcellularLocation>
    <subcellularLocation>
        <location evidence="8">Endomembrane system</location>
        <topology evidence="8">Peripheral membrane protein</topology>
        <orientation evidence="8">Cytoplasmic side</orientation>
    </subcellularLocation>
    <subcellularLocation>
        <location evidence="7">Lysosome membrane</location>
        <topology evidence="7">Peripheral membrane protein</topology>
    </subcellularLocation>
</comment>
<dbReference type="Pfam" id="PF02759">
    <property type="entry name" value="RUN"/>
    <property type="match status" value="1"/>
</dbReference>
<proteinExistence type="predicted"/>
<evidence type="ECO:0000256" key="8">
    <source>
        <dbReference type="ARBA" id="ARBA00029433"/>
    </source>
</evidence>
<evidence type="ECO:0000256" key="2">
    <source>
        <dbReference type="ARBA" id="ARBA00022490"/>
    </source>
</evidence>
<dbReference type="SMART" id="SM00593">
    <property type="entry name" value="RUN"/>
    <property type="match status" value="1"/>
</dbReference>
<feature type="region of interest" description="Disordered" evidence="12">
    <location>
        <begin position="473"/>
        <end position="549"/>
    </location>
</feature>
<dbReference type="GO" id="GO:0007030">
    <property type="term" value="P:Golgi organization"/>
    <property type="evidence" value="ECO:0000318"/>
    <property type="project" value="GO_Central"/>
</dbReference>
<dbReference type="GeneID" id="108696844"/>
<dbReference type="InterPro" id="IPR047327">
    <property type="entry name" value="RUN_PLEKHM2"/>
</dbReference>
<dbReference type="GO" id="GO:0019894">
    <property type="term" value="F:kinesin binding"/>
    <property type="evidence" value="ECO:0000318"/>
    <property type="project" value="GO_Central"/>
</dbReference>
<dbReference type="Gene3D" id="1.20.58.900">
    <property type="match status" value="1"/>
</dbReference>
<dbReference type="FunFam" id="2.30.29.30:FF:000148">
    <property type="entry name" value="pleckstrin homology domain-containing family M member 2"/>
    <property type="match status" value="1"/>
</dbReference>
<feature type="region of interest" description="Disordered" evidence="12">
    <location>
        <begin position="235"/>
        <end position="306"/>
    </location>
</feature>
<keyword evidence="15" id="KW-1185">Reference proteome</keyword>
<dbReference type="AlphaFoldDB" id="A0A8J1L8E8"/>
<dbReference type="GO" id="GO:0005765">
    <property type="term" value="C:lysosomal membrane"/>
    <property type="evidence" value="ECO:0007669"/>
    <property type="project" value="UniProtKB-SubCell"/>
</dbReference>
<evidence type="ECO:0000256" key="11">
    <source>
        <dbReference type="ARBA" id="ARBA00068201"/>
    </source>
</evidence>
<dbReference type="SMART" id="SM00233">
    <property type="entry name" value="PH"/>
    <property type="match status" value="1"/>
</dbReference>
<dbReference type="RefSeq" id="XP_041425813.1">
    <property type="nucleotide sequence ID" value="XM_041569879.1"/>
</dbReference>
<dbReference type="SUPFAM" id="SSF140741">
    <property type="entry name" value="RUN domain-like"/>
    <property type="match status" value="1"/>
</dbReference>
<dbReference type="InterPro" id="IPR037213">
    <property type="entry name" value="Run_dom_sf"/>
</dbReference>
<gene>
    <name evidence="16" type="primary">plekhm2.L</name>
</gene>
<feature type="compositionally biased region" description="Polar residues" evidence="12">
    <location>
        <begin position="474"/>
        <end position="497"/>
    </location>
</feature>
<dbReference type="InterPro" id="IPR004012">
    <property type="entry name" value="Run_dom"/>
</dbReference>
<evidence type="ECO:0000313" key="16">
    <source>
        <dbReference type="RefSeq" id="XP_041425813.1"/>
    </source>
</evidence>
<dbReference type="InterPro" id="IPR011993">
    <property type="entry name" value="PH-like_dom_sf"/>
</dbReference>
<dbReference type="KEGG" id="xla:108696844"/>
<evidence type="ECO:0000256" key="10">
    <source>
        <dbReference type="ARBA" id="ARBA00064695"/>
    </source>
</evidence>
<name>A0A8J1L8E8_XENLA</name>
<keyword evidence="4" id="KW-0007">Acetylation</keyword>
<evidence type="ECO:0000259" key="14">
    <source>
        <dbReference type="PROSITE" id="PS50826"/>
    </source>
</evidence>
<dbReference type="OrthoDB" id="9983817at2759"/>
<dbReference type="CDD" id="cd13309">
    <property type="entry name" value="PH_SKIP"/>
    <property type="match status" value="1"/>
</dbReference>
<dbReference type="InterPro" id="IPR057288">
    <property type="entry name" value="PH_PLEKHM2"/>
</dbReference>
<dbReference type="GO" id="GO:0032418">
    <property type="term" value="P:lysosome localization"/>
    <property type="evidence" value="ECO:0000318"/>
    <property type="project" value="GO_Central"/>
</dbReference>
<dbReference type="CTD" id="108696844"/>
<feature type="compositionally biased region" description="Polar residues" evidence="12">
    <location>
        <begin position="271"/>
        <end position="301"/>
    </location>
</feature>
<evidence type="ECO:0000256" key="7">
    <source>
        <dbReference type="ARBA" id="ARBA00023765"/>
    </source>
</evidence>
<evidence type="ECO:0000256" key="4">
    <source>
        <dbReference type="ARBA" id="ARBA00022990"/>
    </source>
</evidence>
<dbReference type="Pfam" id="PF23142">
    <property type="entry name" value="PH_PLEKHM2"/>
    <property type="match status" value="1"/>
</dbReference>
<evidence type="ECO:0000259" key="13">
    <source>
        <dbReference type="PROSITE" id="PS50003"/>
    </source>
</evidence>
<dbReference type="GO" id="GO:0010008">
    <property type="term" value="C:endosome membrane"/>
    <property type="evidence" value="ECO:0000318"/>
    <property type="project" value="GO_Central"/>
</dbReference>
<keyword evidence="3" id="KW-0597">Phosphoprotein</keyword>